<keyword evidence="1 8" id="KW-0645">Protease</keyword>
<dbReference type="Pfam" id="PF12032">
    <property type="entry name" value="CLIP"/>
    <property type="match status" value="1"/>
</dbReference>
<evidence type="ECO:0000313" key="11">
    <source>
        <dbReference type="EnsemblMetazoa" id="AALFPA23_023680.P35247"/>
    </source>
</evidence>
<dbReference type="GeneID" id="134285225"/>
<dbReference type="InterPro" id="IPR009003">
    <property type="entry name" value="Peptidase_S1_PA"/>
</dbReference>
<dbReference type="PANTHER" id="PTHR24256">
    <property type="entry name" value="TRYPTASE-RELATED"/>
    <property type="match status" value="1"/>
</dbReference>
<organism evidence="11 12">
    <name type="scientific">Aedes albopictus</name>
    <name type="common">Asian tiger mosquito</name>
    <name type="synonym">Stegomyia albopicta</name>
    <dbReference type="NCBI Taxonomy" id="7160"/>
    <lineage>
        <taxon>Eukaryota</taxon>
        <taxon>Metazoa</taxon>
        <taxon>Ecdysozoa</taxon>
        <taxon>Arthropoda</taxon>
        <taxon>Hexapoda</taxon>
        <taxon>Insecta</taxon>
        <taxon>Pterygota</taxon>
        <taxon>Neoptera</taxon>
        <taxon>Endopterygota</taxon>
        <taxon>Diptera</taxon>
        <taxon>Nematocera</taxon>
        <taxon>Culicoidea</taxon>
        <taxon>Culicidae</taxon>
        <taxon>Culicinae</taxon>
        <taxon>Aedini</taxon>
        <taxon>Aedes</taxon>
        <taxon>Stegomyia</taxon>
    </lineage>
</organism>
<dbReference type="Gene3D" id="3.30.1640.30">
    <property type="match status" value="1"/>
</dbReference>
<feature type="domain" description="Peptidase S1" evidence="10">
    <location>
        <begin position="107"/>
        <end position="365"/>
    </location>
</feature>
<keyword evidence="9" id="KW-0964">Secreted</keyword>
<dbReference type="Pfam" id="PF00089">
    <property type="entry name" value="Trypsin"/>
    <property type="match status" value="1"/>
</dbReference>
<dbReference type="InterPro" id="IPR043504">
    <property type="entry name" value="Peptidase_S1_PA_chymotrypsin"/>
</dbReference>
<keyword evidence="6" id="KW-0325">Glycoprotein</keyword>
<evidence type="ECO:0000256" key="3">
    <source>
        <dbReference type="ARBA" id="ARBA00022801"/>
    </source>
</evidence>
<dbReference type="CDD" id="cd00190">
    <property type="entry name" value="Tryp_SPc"/>
    <property type="match status" value="1"/>
</dbReference>
<keyword evidence="4 8" id="KW-0720">Serine protease</keyword>
<evidence type="ECO:0000256" key="9">
    <source>
        <dbReference type="RuleBase" id="RU366078"/>
    </source>
</evidence>
<keyword evidence="2 9" id="KW-0732">Signal</keyword>
<dbReference type="PROSITE" id="PS00135">
    <property type="entry name" value="TRYPSIN_SER"/>
    <property type="match status" value="1"/>
</dbReference>
<comment type="similarity">
    <text evidence="7 9">Belongs to the peptidase S1 family. CLIP subfamily.</text>
</comment>
<evidence type="ECO:0000256" key="2">
    <source>
        <dbReference type="ARBA" id="ARBA00022729"/>
    </source>
</evidence>
<evidence type="ECO:0000256" key="6">
    <source>
        <dbReference type="ARBA" id="ARBA00023180"/>
    </source>
</evidence>
<name>A0ABM2A1V5_AEDAL</name>
<keyword evidence="5" id="KW-1015">Disulfide bond</keyword>
<dbReference type="InterPro" id="IPR022700">
    <property type="entry name" value="CLIP"/>
</dbReference>
<dbReference type="PRINTS" id="PR00722">
    <property type="entry name" value="CHYMOTRYPSIN"/>
</dbReference>
<keyword evidence="12" id="KW-1185">Reference proteome</keyword>
<accession>A0ABM2A1V5</accession>
<evidence type="ECO:0000256" key="8">
    <source>
        <dbReference type="RuleBase" id="RU363034"/>
    </source>
</evidence>
<dbReference type="SMART" id="SM00020">
    <property type="entry name" value="Tryp_SPc"/>
    <property type="match status" value="1"/>
</dbReference>
<feature type="chain" id="PRO_5045006661" description="CLIP domain-containing serine protease" evidence="9">
    <location>
        <begin position="21"/>
        <end position="368"/>
    </location>
</feature>
<comment type="subcellular location">
    <subcellularLocation>
        <location evidence="9">Secreted</location>
    </subcellularLocation>
</comment>
<dbReference type="InterPro" id="IPR033116">
    <property type="entry name" value="TRYPSIN_SER"/>
</dbReference>
<protein>
    <recommendedName>
        <fullName evidence="9">CLIP domain-containing serine protease</fullName>
        <ecNumber evidence="8">3.4.21.-</ecNumber>
    </recommendedName>
</protein>
<dbReference type="EnsemblMetazoa" id="AALFPA23_023680.R35247">
    <property type="protein sequence ID" value="AALFPA23_023680.P35247"/>
    <property type="gene ID" value="AALFPA23_023680"/>
</dbReference>
<feature type="signal peptide" evidence="9">
    <location>
        <begin position="1"/>
        <end position="20"/>
    </location>
</feature>
<evidence type="ECO:0000256" key="5">
    <source>
        <dbReference type="ARBA" id="ARBA00023157"/>
    </source>
</evidence>
<dbReference type="InterPro" id="IPR018114">
    <property type="entry name" value="TRYPSIN_HIS"/>
</dbReference>
<dbReference type="Gene3D" id="2.40.10.10">
    <property type="entry name" value="Trypsin-like serine proteases"/>
    <property type="match status" value="2"/>
</dbReference>
<proteinExistence type="inferred from homology"/>
<dbReference type="Proteomes" id="UP000069940">
    <property type="component" value="Unassembled WGS sequence"/>
</dbReference>
<evidence type="ECO:0000313" key="12">
    <source>
        <dbReference type="Proteomes" id="UP000069940"/>
    </source>
</evidence>
<dbReference type="RefSeq" id="XP_062701613.1">
    <property type="nucleotide sequence ID" value="XM_062845629.1"/>
</dbReference>
<reference evidence="12" key="1">
    <citation type="journal article" date="2015" name="Proc. Natl. Acad. Sci. U.S.A.">
        <title>Genome sequence of the Asian Tiger mosquito, Aedes albopictus, reveals insights into its biology, genetics, and evolution.</title>
        <authorList>
            <person name="Chen X.G."/>
            <person name="Jiang X."/>
            <person name="Gu J."/>
            <person name="Xu M."/>
            <person name="Wu Y."/>
            <person name="Deng Y."/>
            <person name="Zhang C."/>
            <person name="Bonizzoni M."/>
            <person name="Dermauw W."/>
            <person name="Vontas J."/>
            <person name="Armbruster P."/>
            <person name="Huang X."/>
            <person name="Yang Y."/>
            <person name="Zhang H."/>
            <person name="He W."/>
            <person name="Peng H."/>
            <person name="Liu Y."/>
            <person name="Wu K."/>
            <person name="Chen J."/>
            <person name="Lirakis M."/>
            <person name="Topalis P."/>
            <person name="Van Leeuwen T."/>
            <person name="Hall A.B."/>
            <person name="Jiang X."/>
            <person name="Thorpe C."/>
            <person name="Mueller R.L."/>
            <person name="Sun C."/>
            <person name="Waterhouse R.M."/>
            <person name="Yan G."/>
            <person name="Tu Z.J."/>
            <person name="Fang X."/>
            <person name="James A.A."/>
        </authorList>
    </citation>
    <scope>NUCLEOTIDE SEQUENCE [LARGE SCALE GENOMIC DNA]</scope>
    <source>
        <strain evidence="12">Foshan</strain>
    </source>
</reference>
<dbReference type="InterPro" id="IPR001254">
    <property type="entry name" value="Trypsin_dom"/>
</dbReference>
<evidence type="ECO:0000256" key="1">
    <source>
        <dbReference type="ARBA" id="ARBA00022670"/>
    </source>
</evidence>
<dbReference type="InterPro" id="IPR051487">
    <property type="entry name" value="Ser/Thr_Proteases_Immune/Dev"/>
</dbReference>
<sequence>MIGRLPVLVLLAIVLQLVRCQTSNKSISNKVASEGQVCQAGDVIGRCVPIKEYPDYAAILKKQFRSAQETQYLNDRFCGYTPARKALVCMPVKINEPHCGRQFTDRIVKGNLTELDEYPWMALFQYKKPKGFGFYCGGALINTRYVLSAAHCFVGLRYGWEVIKVRLGEWDVESDEDCTGTDDERNCAPPIQEFDLERIIPHEGFSVKSNNKVHDIALVRMSGDAQYSNFVAPICLPEPGCVANMKRLMDGVLIASGWGKTENTSASRYKLYTKLHCSNYEDCKANYVARKAISLTEGQFCAQGDAGQDTCNGDSGGPLMKQIGEQARYYVTGVVSFGPSKCGEQLPGVYTKVEHYYKWIAQKIVETS</sequence>
<dbReference type="PROSITE" id="PS00134">
    <property type="entry name" value="TRYPSIN_HIS"/>
    <property type="match status" value="1"/>
</dbReference>
<evidence type="ECO:0000259" key="10">
    <source>
        <dbReference type="PROSITE" id="PS50240"/>
    </source>
</evidence>
<dbReference type="PROSITE" id="PS50240">
    <property type="entry name" value="TRYPSIN_DOM"/>
    <property type="match status" value="1"/>
</dbReference>
<dbReference type="EC" id="3.4.21.-" evidence="8"/>
<dbReference type="InterPro" id="IPR038565">
    <property type="entry name" value="CLIP_sf"/>
</dbReference>
<evidence type="ECO:0000256" key="4">
    <source>
        <dbReference type="ARBA" id="ARBA00022825"/>
    </source>
</evidence>
<keyword evidence="3 8" id="KW-0378">Hydrolase</keyword>
<dbReference type="SUPFAM" id="SSF50494">
    <property type="entry name" value="Trypsin-like serine proteases"/>
    <property type="match status" value="1"/>
</dbReference>
<reference evidence="11" key="2">
    <citation type="submission" date="2025-05" db="UniProtKB">
        <authorList>
            <consortium name="EnsemblMetazoa"/>
        </authorList>
    </citation>
    <scope>IDENTIFICATION</scope>
    <source>
        <strain evidence="11">Foshan</strain>
    </source>
</reference>
<evidence type="ECO:0000256" key="7">
    <source>
        <dbReference type="ARBA" id="ARBA00024195"/>
    </source>
</evidence>
<dbReference type="InterPro" id="IPR001314">
    <property type="entry name" value="Peptidase_S1A"/>
</dbReference>
<comment type="domain">
    <text evidence="9">The clip domain consists of 35-55 residues which are 'knitted' together usually by 3 conserved disulfide bonds forming a clip-like compact structure.</text>
</comment>